<reference evidence="1 2" key="1">
    <citation type="journal article" date="2011" name="PLoS Pathog.">
        <title>Dynamic evolution of pathogenicity revealed by sequencing and comparative genomics of 19 Pseudomonas syringae isolates.</title>
        <authorList>
            <person name="Baltrus D.A."/>
            <person name="Nishimura M.T."/>
            <person name="Romanchuk A."/>
            <person name="Chang J.H."/>
            <person name="Mukhtar M.S."/>
            <person name="Cherkis K."/>
            <person name="Roach J."/>
            <person name="Grant S.R."/>
            <person name="Jones C.D."/>
            <person name="Dangl J.L."/>
        </authorList>
    </citation>
    <scope>NUCLEOTIDE SEQUENCE [LARGE SCALE GENOMIC DNA]</scope>
    <source>
        <strain evidence="1 2">1704B</strain>
    </source>
</reference>
<sequence>GGARTSGDPRAVGISGVHLDRSQDGQITDLMDFAKRVIDDWLERDE</sequence>
<dbReference type="AlphaFoldDB" id="F3GFF6"/>
<comment type="caution">
    <text evidence="1">The sequence shown here is derived from an EMBL/GenBank/DDBJ whole genome shotgun (WGS) entry which is preliminary data.</text>
</comment>
<evidence type="ECO:0000313" key="1">
    <source>
        <dbReference type="EMBL" id="EGH45806.1"/>
    </source>
</evidence>
<feature type="non-terminal residue" evidence="1">
    <location>
        <position position="1"/>
    </location>
</feature>
<dbReference type="Proteomes" id="UP000004986">
    <property type="component" value="Unassembled WGS sequence"/>
</dbReference>
<evidence type="ECO:0000313" key="2">
    <source>
        <dbReference type="Proteomes" id="UP000004986"/>
    </source>
</evidence>
<dbReference type="BioCyc" id="PSYR629263:G11X0-4866-MONOMER"/>
<name>F3GFF6_PSESJ</name>
<dbReference type="HOGENOM" id="CLU_3193359_0_0_6"/>
<dbReference type="EMBL" id="AEAI01001393">
    <property type="protein sequence ID" value="EGH45806.1"/>
    <property type="molecule type" value="Genomic_DNA"/>
</dbReference>
<protein>
    <submittedName>
        <fullName evidence="1">Uncharacterized protein</fullName>
    </submittedName>
</protein>
<accession>F3GFF6</accession>
<gene>
    <name evidence="1" type="ORF">PSYPI_27254</name>
</gene>
<keyword evidence="2" id="KW-1185">Reference proteome</keyword>
<organism evidence="1 2">
    <name type="scientific">Pseudomonas syringae pv. pisi str. 1704B</name>
    <dbReference type="NCBI Taxonomy" id="629263"/>
    <lineage>
        <taxon>Bacteria</taxon>
        <taxon>Pseudomonadati</taxon>
        <taxon>Pseudomonadota</taxon>
        <taxon>Gammaproteobacteria</taxon>
        <taxon>Pseudomonadales</taxon>
        <taxon>Pseudomonadaceae</taxon>
        <taxon>Pseudomonas</taxon>
        <taxon>Pseudomonas syringae</taxon>
    </lineage>
</organism>
<proteinExistence type="predicted"/>